<evidence type="ECO:0000313" key="21">
    <source>
        <dbReference type="Proteomes" id="UP001497600"/>
    </source>
</evidence>
<evidence type="ECO:0000256" key="5">
    <source>
        <dbReference type="ARBA" id="ARBA00022454"/>
    </source>
</evidence>
<evidence type="ECO:0000256" key="1">
    <source>
        <dbReference type="ARBA" id="ARBA00004123"/>
    </source>
</evidence>
<evidence type="ECO:0000256" key="10">
    <source>
        <dbReference type="ARBA" id="ARBA00022829"/>
    </source>
</evidence>
<evidence type="ECO:0000256" key="14">
    <source>
        <dbReference type="ARBA" id="ARBA00023242"/>
    </source>
</evidence>
<keyword evidence="8" id="KW-0493">Microtubule</keyword>
<evidence type="ECO:0000256" key="3">
    <source>
        <dbReference type="ARBA" id="ARBA00004629"/>
    </source>
</evidence>
<evidence type="ECO:0000256" key="7">
    <source>
        <dbReference type="ARBA" id="ARBA00022618"/>
    </source>
</evidence>
<keyword evidence="9" id="KW-0498">Mitosis</keyword>
<dbReference type="PANTHER" id="PTHR28216:SF1">
    <property type="entry name" value="DASH COMPLEX SUBUNIT DUO1"/>
    <property type="match status" value="1"/>
</dbReference>
<evidence type="ECO:0000256" key="4">
    <source>
        <dbReference type="ARBA" id="ARBA00005366"/>
    </source>
</evidence>
<evidence type="ECO:0000256" key="16">
    <source>
        <dbReference type="ARBA" id="ARBA00023328"/>
    </source>
</evidence>
<evidence type="ECO:0000256" key="2">
    <source>
        <dbReference type="ARBA" id="ARBA00004186"/>
    </source>
</evidence>
<keyword evidence="11" id="KW-0995">Kinetochore</keyword>
<keyword evidence="21" id="KW-1185">Reference proteome</keyword>
<feature type="region of interest" description="Disordered" evidence="19">
    <location>
        <begin position="118"/>
        <end position="163"/>
    </location>
</feature>
<comment type="similarity">
    <text evidence="4">Belongs to the DASH complex DUO1 family.</text>
</comment>
<keyword evidence="15" id="KW-0131">Cell cycle</keyword>
<evidence type="ECO:0000256" key="11">
    <source>
        <dbReference type="ARBA" id="ARBA00022838"/>
    </source>
</evidence>
<keyword evidence="14" id="KW-0539">Nucleus</keyword>
<keyword evidence="6" id="KW-0963">Cytoplasm</keyword>
<accession>A0ABP0ENQ9</accession>
<protein>
    <recommendedName>
        <fullName evidence="17">DASH complex subunit DUO1</fullName>
    </recommendedName>
    <alternativeName>
        <fullName evidence="18">Outer kinetochore protein DUO1</fullName>
    </alternativeName>
</protein>
<keyword evidence="16" id="KW-0137">Centromere</keyword>
<keyword evidence="10" id="KW-0159">Chromosome partition</keyword>
<evidence type="ECO:0000256" key="18">
    <source>
        <dbReference type="ARBA" id="ARBA00044358"/>
    </source>
</evidence>
<dbReference type="Proteomes" id="UP001497600">
    <property type="component" value="Chromosome H"/>
</dbReference>
<evidence type="ECO:0000256" key="8">
    <source>
        <dbReference type="ARBA" id="ARBA00022701"/>
    </source>
</evidence>
<keyword evidence="5" id="KW-0158">Chromosome</keyword>
<name>A0ABP0ENQ9_9ASCO</name>
<sequence>MSSSTESKSKRQLALEKELAQLTDINNTVATLISTIQTTKSNISKTNNTTQNTDKLLDKWIKILSQTHFTQEIISKTHWSGTSGVSDEELEIKIEEERELVKNLQELENENQELEEKIRRKEEQESLDLQRKREISNKRHRELGLRNVSSGRTKLTTRDRGYR</sequence>
<dbReference type="Pfam" id="PF08651">
    <property type="entry name" value="DASH_Duo1"/>
    <property type="match status" value="1"/>
</dbReference>
<evidence type="ECO:0000256" key="9">
    <source>
        <dbReference type="ARBA" id="ARBA00022776"/>
    </source>
</evidence>
<keyword evidence="7" id="KW-0132">Cell division</keyword>
<organism evidence="20 21">
    <name type="scientific">[Candida] anglica</name>
    <dbReference type="NCBI Taxonomy" id="148631"/>
    <lineage>
        <taxon>Eukaryota</taxon>
        <taxon>Fungi</taxon>
        <taxon>Dikarya</taxon>
        <taxon>Ascomycota</taxon>
        <taxon>Saccharomycotina</taxon>
        <taxon>Pichiomycetes</taxon>
        <taxon>Debaryomycetaceae</taxon>
        <taxon>Kurtzmaniella</taxon>
    </lineage>
</organism>
<comment type="subcellular location">
    <subcellularLocation>
        <location evidence="3">Chromosome</location>
        <location evidence="3">Centromere</location>
        <location evidence="3">Kinetochore</location>
    </subcellularLocation>
    <subcellularLocation>
        <location evidence="2">Cytoplasm</location>
        <location evidence="2">Cytoskeleton</location>
        <location evidence="2">Spindle</location>
    </subcellularLocation>
    <subcellularLocation>
        <location evidence="1">Nucleus</location>
    </subcellularLocation>
</comment>
<evidence type="ECO:0000256" key="17">
    <source>
        <dbReference type="ARBA" id="ARBA00044152"/>
    </source>
</evidence>
<evidence type="ECO:0000256" key="19">
    <source>
        <dbReference type="SAM" id="MobiDB-lite"/>
    </source>
</evidence>
<evidence type="ECO:0000256" key="13">
    <source>
        <dbReference type="ARBA" id="ARBA00023212"/>
    </source>
</evidence>
<evidence type="ECO:0000256" key="15">
    <source>
        <dbReference type="ARBA" id="ARBA00023306"/>
    </source>
</evidence>
<dbReference type="InterPro" id="IPR013960">
    <property type="entry name" value="DASH_Duo1"/>
</dbReference>
<evidence type="ECO:0000256" key="6">
    <source>
        <dbReference type="ARBA" id="ARBA00022490"/>
    </source>
</evidence>
<proteinExistence type="inferred from homology"/>
<keyword evidence="12" id="KW-0175">Coiled coil</keyword>
<feature type="compositionally biased region" description="Basic and acidic residues" evidence="19">
    <location>
        <begin position="118"/>
        <end position="137"/>
    </location>
</feature>
<gene>
    <name evidence="20" type="ORF">CAAN4_H05314</name>
</gene>
<dbReference type="PANTHER" id="PTHR28216">
    <property type="entry name" value="DASH COMPLEX SUBUNIT DUO1"/>
    <property type="match status" value="1"/>
</dbReference>
<reference evidence="20 21" key="1">
    <citation type="submission" date="2024-01" db="EMBL/GenBank/DDBJ databases">
        <authorList>
            <consortium name="Genoscope - CEA"/>
            <person name="William W."/>
        </authorList>
    </citation>
    <scope>NUCLEOTIDE SEQUENCE [LARGE SCALE GENOMIC DNA]</scope>
    <source>
        <strain evidence="20 21">29B2s-10</strain>
    </source>
</reference>
<keyword evidence="13" id="KW-0206">Cytoskeleton</keyword>
<evidence type="ECO:0000256" key="12">
    <source>
        <dbReference type="ARBA" id="ARBA00023054"/>
    </source>
</evidence>
<dbReference type="EMBL" id="OZ004260">
    <property type="protein sequence ID" value="CAK7920699.1"/>
    <property type="molecule type" value="Genomic_DNA"/>
</dbReference>
<evidence type="ECO:0000313" key="20">
    <source>
        <dbReference type="EMBL" id="CAK7920699.1"/>
    </source>
</evidence>